<gene>
    <name evidence="2" type="primary">Mo04311</name>
    <name evidence="2" type="ORF">E5Q_04311</name>
</gene>
<keyword evidence="1" id="KW-0732">Signal</keyword>
<accession>G7E473</accession>
<evidence type="ECO:0008006" key="4">
    <source>
        <dbReference type="Google" id="ProtNLM"/>
    </source>
</evidence>
<feature type="signal peptide" evidence="1">
    <location>
        <begin position="1"/>
        <end position="19"/>
    </location>
</feature>
<reference evidence="2 3" key="2">
    <citation type="journal article" date="2012" name="Open Biol.">
        <title>Characteristics of nucleosomes and linker DNA regions on the genome of the basidiomycete Mixia osmundae revealed by mono- and dinucleosome mapping.</title>
        <authorList>
            <person name="Nishida H."/>
            <person name="Kondo S."/>
            <person name="Matsumoto T."/>
            <person name="Suzuki Y."/>
            <person name="Yoshikawa H."/>
            <person name="Taylor T.D."/>
            <person name="Sugiyama J."/>
        </authorList>
    </citation>
    <scope>NUCLEOTIDE SEQUENCE [LARGE SCALE GENOMIC DNA]</scope>
    <source>
        <strain evidence="3">CBS 9802 / IAM 14324 / JCM 22182 / KY 12970</strain>
    </source>
</reference>
<organism evidence="2 3">
    <name type="scientific">Mixia osmundae (strain CBS 9802 / IAM 14324 / JCM 22182 / KY 12970)</name>
    <dbReference type="NCBI Taxonomy" id="764103"/>
    <lineage>
        <taxon>Eukaryota</taxon>
        <taxon>Fungi</taxon>
        <taxon>Dikarya</taxon>
        <taxon>Basidiomycota</taxon>
        <taxon>Pucciniomycotina</taxon>
        <taxon>Mixiomycetes</taxon>
        <taxon>Mixiales</taxon>
        <taxon>Mixiaceae</taxon>
        <taxon>Mixia</taxon>
    </lineage>
</organism>
<evidence type="ECO:0000256" key="1">
    <source>
        <dbReference type="SAM" id="SignalP"/>
    </source>
</evidence>
<comment type="caution">
    <text evidence="2">The sequence shown here is derived from an EMBL/GenBank/DDBJ whole genome shotgun (WGS) entry which is preliminary data.</text>
</comment>
<keyword evidence="3" id="KW-1185">Reference proteome</keyword>
<proteinExistence type="predicted"/>
<reference evidence="2 3" key="1">
    <citation type="journal article" date="2011" name="J. Gen. Appl. Microbiol.">
        <title>Draft genome sequencing of the enigmatic basidiomycete Mixia osmundae.</title>
        <authorList>
            <person name="Nishida H."/>
            <person name="Nagatsuka Y."/>
            <person name="Sugiyama J."/>
        </authorList>
    </citation>
    <scope>NUCLEOTIDE SEQUENCE [LARGE SCALE GENOMIC DNA]</scope>
    <source>
        <strain evidence="3">CBS 9802 / IAM 14324 / JCM 22182 / KY 12970</strain>
    </source>
</reference>
<dbReference type="AlphaFoldDB" id="G7E473"/>
<sequence>MRLTASMLVAFVCIVVARPQDISDIDCDTYANEQLCLAHNGCGWNPADVHSTVPYFVTTIDTASSHSDLCAPATVVRSPDQHLAPRSQKFNAIHDFGIAQTPRAQDRMKFKPFMVVYAFLVMSAAAQTYPCSAYTNGASCLYAGCKFYPANGACVPKP</sequence>
<dbReference type="Proteomes" id="UP000009131">
    <property type="component" value="Unassembled WGS sequence"/>
</dbReference>
<dbReference type="RefSeq" id="XP_014568289.1">
    <property type="nucleotide sequence ID" value="XM_014712803.1"/>
</dbReference>
<dbReference type="InParanoid" id="G7E473"/>
<feature type="chain" id="PRO_5009955800" description="CBM1 domain-containing protein" evidence="1">
    <location>
        <begin position="20"/>
        <end position="158"/>
    </location>
</feature>
<protein>
    <recommendedName>
        <fullName evidence="4">CBM1 domain-containing protein</fullName>
    </recommendedName>
</protein>
<dbReference type="HOGENOM" id="CLU_1669813_0_0_1"/>
<dbReference type="EMBL" id="BABT02000129">
    <property type="protein sequence ID" value="GAA97633.1"/>
    <property type="molecule type" value="Genomic_DNA"/>
</dbReference>
<name>G7E473_MIXOS</name>
<evidence type="ECO:0000313" key="3">
    <source>
        <dbReference type="Proteomes" id="UP000009131"/>
    </source>
</evidence>
<evidence type="ECO:0000313" key="2">
    <source>
        <dbReference type="EMBL" id="GAA97633.1"/>
    </source>
</evidence>